<evidence type="ECO:0000313" key="3">
    <source>
        <dbReference type="Proteomes" id="UP000078550"/>
    </source>
</evidence>
<accession>A0A1A8YY06</accession>
<organism evidence="1 4">
    <name type="scientific">Plasmodium ovale wallikeri</name>
    <dbReference type="NCBI Taxonomy" id="864142"/>
    <lineage>
        <taxon>Eukaryota</taxon>
        <taxon>Sar</taxon>
        <taxon>Alveolata</taxon>
        <taxon>Apicomplexa</taxon>
        <taxon>Aconoidasida</taxon>
        <taxon>Haemosporida</taxon>
        <taxon>Plasmodiidae</taxon>
        <taxon>Plasmodium</taxon>
        <taxon>Plasmodium (Plasmodium)</taxon>
    </lineage>
</organism>
<evidence type="ECO:0000313" key="2">
    <source>
        <dbReference type="EMBL" id="SBT36739.1"/>
    </source>
</evidence>
<protein>
    <submittedName>
        <fullName evidence="1">Uncharacterized protein</fullName>
    </submittedName>
</protein>
<dbReference type="Proteomes" id="UP000078550">
    <property type="component" value="Unassembled WGS sequence"/>
</dbReference>
<proteinExistence type="predicted"/>
<evidence type="ECO:0000313" key="4">
    <source>
        <dbReference type="Proteomes" id="UP000078555"/>
    </source>
</evidence>
<keyword evidence="4" id="KW-1185">Reference proteome</keyword>
<dbReference type="EMBL" id="FLRE01000124">
    <property type="protein sequence ID" value="SBT36739.1"/>
    <property type="molecule type" value="Genomic_DNA"/>
</dbReference>
<reference evidence="3 4" key="1">
    <citation type="submission" date="2016-05" db="EMBL/GenBank/DDBJ databases">
        <authorList>
            <person name="Naeem Raeece"/>
        </authorList>
    </citation>
    <scope>NUCLEOTIDE SEQUENCE [LARGE SCALE GENOMIC DNA]</scope>
</reference>
<gene>
    <name evidence="1" type="ORF">POVWA1_031990</name>
    <name evidence="2" type="ORF">POVWA2_031710</name>
</gene>
<reference evidence="1" key="2">
    <citation type="submission" date="2016-05" db="EMBL/GenBank/DDBJ databases">
        <authorList>
            <person name="Lavstsen T."/>
            <person name="Jespersen J.S."/>
        </authorList>
    </citation>
    <scope>NUCLEOTIDE SEQUENCE [LARGE SCALE GENOMIC DNA]</scope>
</reference>
<dbReference type="AlphaFoldDB" id="A0A1A8YY06"/>
<evidence type="ECO:0000313" key="1">
    <source>
        <dbReference type="EMBL" id="SBT36340.1"/>
    </source>
</evidence>
<dbReference type="Proteomes" id="UP000078555">
    <property type="component" value="Unassembled WGS sequence"/>
</dbReference>
<name>A0A1A8YY06_PLAOA</name>
<sequence length="68" mass="8221">MRNGTLRRNAKREMVVKRHIKWDTKKKKKSSVVFLPHEYSYDMKKWREKMVGKKWKEKTSAQTGKQPG</sequence>
<dbReference type="EMBL" id="FLRD01000095">
    <property type="protein sequence ID" value="SBT36340.1"/>
    <property type="molecule type" value="Genomic_DNA"/>
</dbReference>